<dbReference type="InterPro" id="IPR018060">
    <property type="entry name" value="HTH_AraC"/>
</dbReference>
<dbReference type="Gene3D" id="2.130.10.10">
    <property type="entry name" value="YVTN repeat-like/Quinoprotein amine dehydrogenase"/>
    <property type="match status" value="2"/>
</dbReference>
<dbReference type="AlphaFoldDB" id="A0A941AXW1"/>
<dbReference type="GO" id="GO:0003700">
    <property type="term" value="F:DNA-binding transcription factor activity"/>
    <property type="evidence" value="ECO:0007669"/>
    <property type="project" value="InterPro"/>
</dbReference>
<evidence type="ECO:0000256" key="4">
    <source>
        <dbReference type="SAM" id="Coils"/>
    </source>
</evidence>
<dbReference type="PROSITE" id="PS01124">
    <property type="entry name" value="HTH_ARAC_FAMILY_2"/>
    <property type="match status" value="1"/>
</dbReference>
<dbReference type="InterPro" id="IPR018062">
    <property type="entry name" value="HTH_AraC-typ_CS"/>
</dbReference>
<dbReference type="SMART" id="SM00342">
    <property type="entry name" value="HTH_ARAC"/>
    <property type="match status" value="1"/>
</dbReference>
<evidence type="ECO:0000256" key="3">
    <source>
        <dbReference type="ARBA" id="ARBA00023163"/>
    </source>
</evidence>
<dbReference type="InterPro" id="IPR020449">
    <property type="entry name" value="Tscrpt_reg_AraC-type_HTH"/>
</dbReference>
<comment type="caution">
    <text evidence="7">The sequence shown here is derived from an EMBL/GenBank/DDBJ whole genome shotgun (WGS) entry which is preliminary data.</text>
</comment>
<dbReference type="GO" id="GO:0043565">
    <property type="term" value="F:sequence-specific DNA binding"/>
    <property type="evidence" value="ECO:0007669"/>
    <property type="project" value="InterPro"/>
</dbReference>
<dbReference type="Gene3D" id="2.60.40.10">
    <property type="entry name" value="Immunoglobulins"/>
    <property type="match status" value="1"/>
</dbReference>
<proteinExistence type="predicted"/>
<dbReference type="Pfam" id="PF12833">
    <property type="entry name" value="HTH_18"/>
    <property type="match status" value="1"/>
</dbReference>
<dbReference type="EMBL" id="JAGFBV010000003">
    <property type="protein sequence ID" value="MBP4137037.1"/>
    <property type="molecule type" value="Genomic_DNA"/>
</dbReference>
<dbReference type="InterPro" id="IPR011110">
    <property type="entry name" value="Reg_prop"/>
</dbReference>
<keyword evidence="8" id="KW-1185">Reference proteome</keyword>
<evidence type="ECO:0000256" key="1">
    <source>
        <dbReference type="ARBA" id="ARBA00023015"/>
    </source>
</evidence>
<dbReference type="InterPro" id="IPR036890">
    <property type="entry name" value="HATPase_C_sf"/>
</dbReference>
<dbReference type="PANTHER" id="PTHR43280:SF2">
    <property type="entry name" value="HTH-TYPE TRANSCRIPTIONAL REGULATOR EXSA"/>
    <property type="match status" value="1"/>
</dbReference>
<keyword evidence="4" id="KW-0175">Coiled coil</keyword>
<dbReference type="SUPFAM" id="SSF55874">
    <property type="entry name" value="ATPase domain of HSP90 chaperone/DNA topoisomerase II/histidine kinase"/>
    <property type="match status" value="1"/>
</dbReference>
<evidence type="ECO:0000259" key="6">
    <source>
        <dbReference type="PROSITE" id="PS01124"/>
    </source>
</evidence>
<evidence type="ECO:0000313" key="8">
    <source>
        <dbReference type="Proteomes" id="UP000675047"/>
    </source>
</evidence>
<name>A0A941AXW1_9FLAO</name>
<dbReference type="PANTHER" id="PTHR43280">
    <property type="entry name" value="ARAC-FAMILY TRANSCRIPTIONAL REGULATOR"/>
    <property type="match status" value="1"/>
</dbReference>
<gene>
    <name evidence="7" type="ORF">J3495_02965</name>
</gene>
<evidence type="ECO:0000256" key="5">
    <source>
        <dbReference type="SAM" id="Phobius"/>
    </source>
</evidence>
<dbReference type="RefSeq" id="WP_210665080.1">
    <property type="nucleotide sequence ID" value="NZ_JAGFBV010000003.1"/>
</dbReference>
<sequence length="1231" mass="141598">MVRGLLIMCLITLQSFGQQIKFENFTTNQGLSNNSVIDIENDKDGGLWVATWDGLNYYDGHNFKCFKHNANDHETISSNYITKVKKDNTGCIWLISKEGDVNKYVENGKFRTFKFKSLPQNIYLSQKGNIVVQTSTAYYEFIKGAFTAISYNRVQKTDLSDLKNSLLKEYPRLIINDVLKDKFGNIWYATQKNGIYIISNKGGKKNIEHFTSDLYLPYSFSSNEIETLHEDAFGNIWLGQKDGGLSMAYTGSEMLNTIMPHPVKHPNLPTETIRAITKDKEGKIWLGYYTNGLYYYNKKNHSYDKFRIKEAALHPDWERVRSLFTASDGTIWVGTYKGIIRISGSQYRCYEAEKIKELPNNRSYSICEDENKQLWIGCWGGVAKFNLVTEKWESFKGQNLLNKYHIRCVKKDKQSLILATENDGIIILNLETGKLEQISTHQGLLGNSVYSVLIDKNTHNYWIASLGGVSVFNKKKGLIKNITETDGLPSHMVYGLIDNGNKVWMSTTKGIASVAKNNFKITSYNPNHGWQAPEFSEGAYYQDNKGLLYFGGVNGLNYFDPNSLRTNTSVEKIKLNIDGNENYLPVIDKSFTDNELEIEIVPIVFPRENAASIYYKLEGRDKNWILLRDTKKIEYANLSSGEYHFLIKKGEKGVVQPVFFTLHIRKAFYETILFYILLSGCILLGCITLIYFRNKTAAAQQKYLVAKIGARTAIIEKQKKDLQAINEKLDKKNKKISEQKEKLLKLHSTLKNENFEIEKFKTFMLAEFQDPIAEIIKISSTYKKDNEVQRDLLFQSGKLANLISGWNYLSYVKDIGPIRKSAVNLFPVLKNSIEKLKLELQHNQVNLNCEIDNALCFVSIDLLRLKLLLQYFFNDICKYSETDSTLNIEIGYEDNFLKVSVVSDSVILKNNWYNILHYSPYFKALNVLLEDLDGIFFDYSDEKFKSTLQIPLELADENLKMKETISWKHFSEQDQLSLDKELFLVFSDQSDYTAANQILENNNYHLLFENSVANLNSALTQLNVSALVFYQATFSKELVHFLASHKKMSGLKIPMIYISEYINYELHEQLLELGIDTLIQLPASSSFIMKKISSLIDKNKEASKENKMQQKIFEILTEDTPFLTNNDKLVKQALETIKKELQDPSFNVETLVETLGISRVKCYRVFKETLNQSPSDVITSFRLQKAEILLRTKKLNISEISFECGYNDPKYFGRSFKKYFGKSPKEYKGFS</sequence>
<feature type="transmembrane region" description="Helical" evidence="5">
    <location>
        <begin position="672"/>
        <end position="692"/>
    </location>
</feature>
<evidence type="ECO:0000313" key="7">
    <source>
        <dbReference type="EMBL" id="MBP4137037.1"/>
    </source>
</evidence>
<dbReference type="Proteomes" id="UP000675047">
    <property type="component" value="Unassembled WGS sequence"/>
</dbReference>
<feature type="coiled-coil region" evidence="4">
    <location>
        <begin position="715"/>
        <end position="753"/>
    </location>
</feature>
<dbReference type="PRINTS" id="PR00032">
    <property type="entry name" value="HTHARAC"/>
</dbReference>
<keyword evidence="1" id="KW-0805">Transcription regulation</keyword>
<accession>A0A941AXW1</accession>
<keyword evidence="5" id="KW-0812">Transmembrane</keyword>
<dbReference type="InterPro" id="IPR011123">
    <property type="entry name" value="Y_Y_Y"/>
</dbReference>
<dbReference type="InterPro" id="IPR015943">
    <property type="entry name" value="WD40/YVTN_repeat-like_dom_sf"/>
</dbReference>
<dbReference type="SUPFAM" id="SSF63829">
    <property type="entry name" value="Calcium-dependent phosphotriesterase"/>
    <property type="match status" value="2"/>
</dbReference>
<dbReference type="PROSITE" id="PS00041">
    <property type="entry name" value="HTH_ARAC_FAMILY_1"/>
    <property type="match status" value="1"/>
</dbReference>
<organism evidence="7 8">
    <name type="scientific">Flavobacterium geliluteum</name>
    <dbReference type="NCBI Taxonomy" id="2816120"/>
    <lineage>
        <taxon>Bacteria</taxon>
        <taxon>Pseudomonadati</taxon>
        <taxon>Bacteroidota</taxon>
        <taxon>Flavobacteriia</taxon>
        <taxon>Flavobacteriales</taxon>
        <taxon>Flavobacteriaceae</taxon>
        <taxon>Flavobacterium</taxon>
    </lineage>
</organism>
<reference evidence="7 8" key="1">
    <citation type="submission" date="2021-03" db="EMBL/GenBank/DDBJ databases">
        <title>Flavobacterium Flabelliformis Sp. Nov. And Flavobacterium Geliluteum Sp. Nov., Two Novel Multidrug Resistant Psychrophilic Species Isolated From Antarctica.</title>
        <authorList>
            <person name="Kralova S."/>
            <person name="Busse H.J."/>
            <person name="Bezdicek M."/>
            <person name="Nykrynova M."/>
            <person name="Kroupova E."/>
            <person name="Krsek D."/>
            <person name="Sedlacek I."/>
        </authorList>
    </citation>
    <scope>NUCLEOTIDE SEQUENCE [LARGE SCALE GENOMIC DNA]</scope>
    <source>
        <strain evidence="7 8">P7388</strain>
    </source>
</reference>
<dbReference type="InterPro" id="IPR009057">
    <property type="entry name" value="Homeodomain-like_sf"/>
</dbReference>
<keyword evidence="5" id="KW-0472">Membrane</keyword>
<dbReference type="Pfam" id="PF07494">
    <property type="entry name" value="Reg_prop"/>
    <property type="match status" value="2"/>
</dbReference>
<keyword evidence="2" id="KW-0238">DNA-binding</keyword>
<protein>
    <submittedName>
        <fullName evidence="7">Helix-turn-helix domain-containing protein</fullName>
    </submittedName>
</protein>
<evidence type="ECO:0000256" key="2">
    <source>
        <dbReference type="ARBA" id="ARBA00023125"/>
    </source>
</evidence>
<dbReference type="Gene3D" id="1.10.10.60">
    <property type="entry name" value="Homeodomain-like"/>
    <property type="match status" value="1"/>
</dbReference>
<feature type="domain" description="HTH araC/xylS-type" evidence="6">
    <location>
        <begin position="1131"/>
        <end position="1230"/>
    </location>
</feature>
<keyword evidence="3" id="KW-0804">Transcription</keyword>
<dbReference type="SUPFAM" id="SSF46689">
    <property type="entry name" value="Homeodomain-like"/>
    <property type="match status" value="1"/>
</dbReference>
<keyword evidence="5" id="KW-1133">Transmembrane helix</keyword>
<dbReference type="Pfam" id="PF07495">
    <property type="entry name" value="Y_Y_Y"/>
    <property type="match status" value="1"/>
</dbReference>
<dbReference type="InterPro" id="IPR013783">
    <property type="entry name" value="Ig-like_fold"/>
</dbReference>